<name>A0A427AIX0_ENSVE</name>
<feature type="compositionally biased region" description="Basic and acidic residues" evidence="1">
    <location>
        <begin position="67"/>
        <end position="80"/>
    </location>
</feature>
<comment type="caution">
    <text evidence="2">The sequence shown here is derived from an EMBL/GenBank/DDBJ whole genome shotgun (WGS) entry which is preliminary data.</text>
</comment>
<sequence length="100" mass="11468">DLYVQQDTHHRPQVWTINATWIRSRDDTSSIIFARWPFPKVTALKSSRTPPVKYTSGSHAGRAVDPPNREAEEGAGRAREASVVSENEVKWWHISRELML</sequence>
<feature type="region of interest" description="Disordered" evidence="1">
    <location>
        <begin position="47"/>
        <end position="81"/>
    </location>
</feature>
<evidence type="ECO:0000256" key="1">
    <source>
        <dbReference type="SAM" id="MobiDB-lite"/>
    </source>
</evidence>
<proteinExistence type="predicted"/>
<dbReference type="Proteomes" id="UP000287651">
    <property type="component" value="Unassembled WGS sequence"/>
</dbReference>
<feature type="non-terminal residue" evidence="2">
    <location>
        <position position="1"/>
    </location>
</feature>
<accession>A0A427AIX0</accession>
<reference evidence="2 3" key="1">
    <citation type="journal article" date="2014" name="Agronomy (Basel)">
        <title>A Draft Genome Sequence for Ensete ventricosum, the Drought-Tolerant Tree Against Hunger.</title>
        <authorList>
            <person name="Harrison J."/>
            <person name="Moore K.A."/>
            <person name="Paszkiewicz K."/>
            <person name="Jones T."/>
            <person name="Grant M."/>
            <person name="Ambacheew D."/>
            <person name="Muzemil S."/>
            <person name="Studholme D.J."/>
        </authorList>
    </citation>
    <scope>NUCLEOTIDE SEQUENCE [LARGE SCALE GENOMIC DNA]</scope>
</reference>
<evidence type="ECO:0000313" key="3">
    <source>
        <dbReference type="Proteomes" id="UP000287651"/>
    </source>
</evidence>
<dbReference type="EMBL" id="AMZH03002288">
    <property type="protein sequence ID" value="RRT76111.1"/>
    <property type="molecule type" value="Genomic_DNA"/>
</dbReference>
<organism evidence="2 3">
    <name type="scientific">Ensete ventricosum</name>
    <name type="common">Abyssinian banana</name>
    <name type="synonym">Musa ensete</name>
    <dbReference type="NCBI Taxonomy" id="4639"/>
    <lineage>
        <taxon>Eukaryota</taxon>
        <taxon>Viridiplantae</taxon>
        <taxon>Streptophyta</taxon>
        <taxon>Embryophyta</taxon>
        <taxon>Tracheophyta</taxon>
        <taxon>Spermatophyta</taxon>
        <taxon>Magnoliopsida</taxon>
        <taxon>Liliopsida</taxon>
        <taxon>Zingiberales</taxon>
        <taxon>Musaceae</taxon>
        <taxon>Ensete</taxon>
    </lineage>
</organism>
<dbReference type="AlphaFoldDB" id="A0A427AIX0"/>
<evidence type="ECO:0000313" key="2">
    <source>
        <dbReference type="EMBL" id="RRT76111.1"/>
    </source>
</evidence>
<gene>
    <name evidence="2" type="ORF">B296_00030521</name>
</gene>
<protein>
    <submittedName>
        <fullName evidence="2">Uncharacterized protein</fullName>
    </submittedName>
</protein>